<protein>
    <submittedName>
        <fullName evidence="1">Uncharacterized protein</fullName>
    </submittedName>
</protein>
<gene>
    <name evidence="1" type="ORF">DW084_18235</name>
</gene>
<dbReference type="EMBL" id="QRMZ01000054">
    <property type="protein sequence ID" value="RHK01890.1"/>
    <property type="molecule type" value="Genomic_DNA"/>
</dbReference>
<accession>A0A415EJZ0</accession>
<evidence type="ECO:0000313" key="1">
    <source>
        <dbReference type="EMBL" id="RHK01890.1"/>
    </source>
</evidence>
<sequence length="102" mass="12036">MKRICFVLVLSNGLSYTPLTPGVLYQRDTSLKDYFSPFYDVSINYLRDKDTVDYLVLPEPFAPFDNENNLPIIKVPSKFFLTKDFEKIKDYIDDYFKENAEK</sequence>
<proteinExistence type="predicted"/>
<dbReference type="AlphaFoldDB" id="A0A415EJZ0"/>
<dbReference type="Proteomes" id="UP000286288">
    <property type="component" value="Unassembled WGS sequence"/>
</dbReference>
<name>A0A415EJZ0_ENTCA</name>
<reference evidence="1 2" key="1">
    <citation type="submission" date="2018-08" db="EMBL/GenBank/DDBJ databases">
        <title>A genome reference for cultivated species of the human gut microbiota.</title>
        <authorList>
            <person name="Zou Y."/>
            <person name="Xue W."/>
            <person name="Luo G."/>
        </authorList>
    </citation>
    <scope>NUCLEOTIDE SEQUENCE [LARGE SCALE GENOMIC DNA]</scope>
    <source>
        <strain evidence="1 2">AF48-16</strain>
    </source>
</reference>
<evidence type="ECO:0000313" key="2">
    <source>
        <dbReference type="Proteomes" id="UP000286288"/>
    </source>
</evidence>
<comment type="caution">
    <text evidence="1">The sequence shown here is derived from an EMBL/GenBank/DDBJ whole genome shotgun (WGS) entry which is preliminary data.</text>
</comment>
<organism evidence="1 2">
    <name type="scientific">Enterococcus casseliflavus</name>
    <name type="common">Enterococcus flavescens</name>
    <dbReference type="NCBI Taxonomy" id="37734"/>
    <lineage>
        <taxon>Bacteria</taxon>
        <taxon>Bacillati</taxon>
        <taxon>Bacillota</taxon>
        <taxon>Bacilli</taxon>
        <taxon>Lactobacillales</taxon>
        <taxon>Enterococcaceae</taxon>
        <taxon>Enterococcus</taxon>
    </lineage>
</organism>
<dbReference type="RefSeq" id="WP_128432470.1">
    <property type="nucleotide sequence ID" value="NZ_JAFLJG010000003.1"/>
</dbReference>